<comment type="subcellular location">
    <subcellularLocation>
        <location evidence="1 6">Mitochondrion</location>
    </subcellularLocation>
</comment>
<dbReference type="Pfam" id="PF01987">
    <property type="entry name" value="AIM24"/>
    <property type="match status" value="1"/>
</dbReference>
<evidence type="ECO:0000256" key="3">
    <source>
        <dbReference type="ARBA" id="ARBA00013287"/>
    </source>
</evidence>
<organism evidence="7 8">
    <name type="scientific">Sporothrix bragantina</name>
    <dbReference type="NCBI Taxonomy" id="671064"/>
    <lineage>
        <taxon>Eukaryota</taxon>
        <taxon>Fungi</taxon>
        <taxon>Dikarya</taxon>
        <taxon>Ascomycota</taxon>
        <taxon>Pezizomycotina</taxon>
        <taxon>Sordariomycetes</taxon>
        <taxon>Sordariomycetidae</taxon>
        <taxon>Ophiostomatales</taxon>
        <taxon>Ophiostomataceae</taxon>
        <taxon>Sporothrix</taxon>
    </lineage>
</organism>
<comment type="caution">
    <text evidence="7">The sequence shown here is derived from an EMBL/GenBank/DDBJ whole genome shotgun (WGS) entry which is preliminary data.</text>
</comment>
<accession>A0ABP0CDE4</accession>
<evidence type="ECO:0000313" key="7">
    <source>
        <dbReference type="EMBL" id="CAK7229622.1"/>
    </source>
</evidence>
<evidence type="ECO:0000256" key="5">
    <source>
        <dbReference type="ARBA" id="ARBA00023128"/>
    </source>
</evidence>
<dbReference type="SUPFAM" id="SSF51219">
    <property type="entry name" value="TRAP-like"/>
    <property type="match status" value="1"/>
</dbReference>
<evidence type="ECO:0000256" key="2">
    <source>
        <dbReference type="ARBA" id="ARBA00009322"/>
    </source>
</evidence>
<comment type="similarity">
    <text evidence="2 6">Belongs to the AIM24 family.</text>
</comment>
<dbReference type="PANTHER" id="PTHR36959">
    <property type="entry name" value="ALTERED INHERITANCE OF MITOCHONDRIA PROTEIN 24, MITOCHONDRIAL"/>
    <property type="match status" value="1"/>
</dbReference>
<proteinExistence type="inferred from homology"/>
<dbReference type="EMBL" id="CAWUHC010000081">
    <property type="protein sequence ID" value="CAK7229622.1"/>
    <property type="molecule type" value="Genomic_DNA"/>
</dbReference>
<dbReference type="Gene3D" id="3.60.160.10">
    <property type="entry name" value="Mitochondrial biogenesis AIM24"/>
    <property type="match status" value="1"/>
</dbReference>
<sequence>MRGTSLRPLGVPVLLRSQASTAISSSSSTSASHNICRQCIAGTVASRRTIQISAAPATEYPPPVSGDAFTAAGGRDDADARFEILGSPYSLLSVSLSASQNLYTRRGTLVSVAGKVDNATSTLSLLSPVRRALLGIPFLYQRISSTTPLTLLIGTKAAHTTLFTLHLDGTTDWVVAQRNALLAWTGHTLSVTPQRGEGTASLGIAHWGTSFVTGRGLVALSAPGYIYPVTLAAGEELVVHPSHVVAYAVNKQGAPTPFRLRSSKGILAAAAEAAKGAVSSAASTAQIATKAVRLRLQTPGTASEPGAGRIARFWDAMRTTSTYKFVARALFDTRTVLRRTIWGDRLFVHVRGPTTLLLSSRGVRVAEVLTRDNVNEIADTEAGTVAAAVELASKGPKGVNGGENIVEPTSSTADSTVAIHVAEVKPSGKVEFTDAKDLKEFVR</sequence>
<reference evidence="7 8" key="1">
    <citation type="submission" date="2024-01" db="EMBL/GenBank/DDBJ databases">
        <authorList>
            <person name="Allen C."/>
            <person name="Tagirdzhanova G."/>
        </authorList>
    </citation>
    <scope>NUCLEOTIDE SEQUENCE [LARGE SCALE GENOMIC DNA]</scope>
</reference>
<keyword evidence="4" id="KW-0809">Transit peptide</keyword>
<name>A0ABP0CDE4_9PEZI</name>
<dbReference type="Proteomes" id="UP001642406">
    <property type="component" value="Unassembled WGS sequence"/>
</dbReference>
<evidence type="ECO:0000256" key="1">
    <source>
        <dbReference type="ARBA" id="ARBA00004173"/>
    </source>
</evidence>
<evidence type="ECO:0000256" key="6">
    <source>
        <dbReference type="RuleBase" id="RU363045"/>
    </source>
</evidence>
<dbReference type="PANTHER" id="PTHR36959:SF2">
    <property type="entry name" value="ALTERED INHERITANCE OF MITOCHONDRIA PROTEIN 24, MITOCHONDRIAL"/>
    <property type="match status" value="1"/>
</dbReference>
<dbReference type="InterPro" id="IPR002838">
    <property type="entry name" value="AIM24"/>
</dbReference>
<evidence type="ECO:0000313" key="8">
    <source>
        <dbReference type="Proteomes" id="UP001642406"/>
    </source>
</evidence>
<gene>
    <name evidence="7" type="primary">AIM24</name>
    <name evidence="7" type="ORF">SBRCBS47491_007313</name>
</gene>
<evidence type="ECO:0000256" key="4">
    <source>
        <dbReference type="ARBA" id="ARBA00022946"/>
    </source>
</evidence>
<keyword evidence="5 6" id="KW-0496">Mitochondrion</keyword>
<keyword evidence="8" id="KW-1185">Reference proteome</keyword>
<dbReference type="InterPro" id="IPR036983">
    <property type="entry name" value="AIM24_sf"/>
</dbReference>
<protein>
    <recommendedName>
        <fullName evidence="3 6">Altered inheritance of mitochondria protein 24, mitochondrial</fullName>
    </recommendedName>
</protein>
<dbReference type="InterPro" id="IPR016031">
    <property type="entry name" value="Trp_RNA-bd_attenuator-like_dom"/>
</dbReference>